<evidence type="ECO:0008006" key="3">
    <source>
        <dbReference type="Google" id="ProtNLM"/>
    </source>
</evidence>
<proteinExistence type="predicted"/>
<evidence type="ECO:0000313" key="2">
    <source>
        <dbReference type="Proteomes" id="UP001066276"/>
    </source>
</evidence>
<sequence>MRVRLLVAHSVSCCPDNGCPLARGSQRVLWPVNKLSGNACPRTHGAHYFAFIVLRICFLATRSISGQHTSVIVATRLFHNDALFCLTTGDTAFHCGSVARICYKITTF</sequence>
<gene>
    <name evidence="1" type="ORF">NDU88_000792</name>
</gene>
<evidence type="ECO:0000313" key="1">
    <source>
        <dbReference type="EMBL" id="KAJ1196929.1"/>
    </source>
</evidence>
<keyword evidence="2" id="KW-1185">Reference proteome</keyword>
<comment type="caution">
    <text evidence="1">The sequence shown here is derived from an EMBL/GenBank/DDBJ whole genome shotgun (WGS) entry which is preliminary data.</text>
</comment>
<dbReference type="AlphaFoldDB" id="A0AAV7VA14"/>
<dbReference type="EMBL" id="JANPWB010000003">
    <property type="protein sequence ID" value="KAJ1196929.1"/>
    <property type="molecule type" value="Genomic_DNA"/>
</dbReference>
<protein>
    <recommendedName>
        <fullName evidence="3">Secreted protein</fullName>
    </recommendedName>
</protein>
<name>A0AAV7VA14_PLEWA</name>
<accession>A0AAV7VA14</accession>
<organism evidence="1 2">
    <name type="scientific">Pleurodeles waltl</name>
    <name type="common">Iberian ribbed newt</name>
    <dbReference type="NCBI Taxonomy" id="8319"/>
    <lineage>
        <taxon>Eukaryota</taxon>
        <taxon>Metazoa</taxon>
        <taxon>Chordata</taxon>
        <taxon>Craniata</taxon>
        <taxon>Vertebrata</taxon>
        <taxon>Euteleostomi</taxon>
        <taxon>Amphibia</taxon>
        <taxon>Batrachia</taxon>
        <taxon>Caudata</taxon>
        <taxon>Salamandroidea</taxon>
        <taxon>Salamandridae</taxon>
        <taxon>Pleurodelinae</taxon>
        <taxon>Pleurodeles</taxon>
    </lineage>
</organism>
<reference evidence="1" key="1">
    <citation type="journal article" date="2022" name="bioRxiv">
        <title>Sequencing and chromosome-scale assembly of the giantPleurodeles waltlgenome.</title>
        <authorList>
            <person name="Brown T."/>
            <person name="Elewa A."/>
            <person name="Iarovenko S."/>
            <person name="Subramanian E."/>
            <person name="Araus A.J."/>
            <person name="Petzold A."/>
            <person name="Susuki M."/>
            <person name="Suzuki K.-i.T."/>
            <person name="Hayashi T."/>
            <person name="Toyoda A."/>
            <person name="Oliveira C."/>
            <person name="Osipova E."/>
            <person name="Leigh N.D."/>
            <person name="Simon A."/>
            <person name="Yun M.H."/>
        </authorList>
    </citation>
    <scope>NUCLEOTIDE SEQUENCE</scope>
    <source>
        <strain evidence="1">20211129_DDA</strain>
        <tissue evidence="1">Liver</tissue>
    </source>
</reference>
<dbReference type="Proteomes" id="UP001066276">
    <property type="component" value="Chromosome 2_1"/>
</dbReference>